<organism evidence="1">
    <name type="scientific">marine sediment metagenome</name>
    <dbReference type="NCBI Taxonomy" id="412755"/>
    <lineage>
        <taxon>unclassified sequences</taxon>
        <taxon>metagenomes</taxon>
        <taxon>ecological metagenomes</taxon>
    </lineage>
</organism>
<accession>X1RGF8</accession>
<sequence length="40" mass="4589">MEGTSMRKVTRTVDDPTAKWGFRVIPATYEEAEKITGFRL</sequence>
<comment type="caution">
    <text evidence="1">The sequence shown here is derived from an EMBL/GenBank/DDBJ whole genome shotgun (WGS) entry which is preliminary data.</text>
</comment>
<name>X1RGF8_9ZZZZ</name>
<dbReference type="EMBL" id="BARV01044664">
    <property type="protein sequence ID" value="GAI62235.1"/>
    <property type="molecule type" value="Genomic_DNA"/>
</dbReference>
<protein>
    <submittedName>
        <fullName evidence="1">Uncharacterized protein</fullName>
    </submittedName>
</protein>
<gene>
    <name evidence="1" type="ORF">S06H3_65952</name>
</gene>
<proteinExistence type="predicted"/>
<reference evidence="1" key="1">
    <citation type="journal article" date="2014" name="Front. Microbiol.">
        <title>High frequency of phylogenetically diverse reductive dehalogenase-homologous genes in deep subseafloor sedimentary metagenomes.</title>
        <authorList>
            <person name="Kawai M."/>
            <person name="Futagami T."/>
            <person name="Toyoda A."/>
            <person name="Takaki Y."/>
            <person name="Nishi S."/>
            <person name="Hori S."/>
            <person name="Arai W."/>
            <person name="Tsubouchi T."/>
            <person name="Morono Y."/>
            <person name="Uchiyama I."/>
            <person name="Ito T."/>
            <person name="Fujiyama A."/>
            <person name="Inagaki F."/>
            <person name="Takami H."/>
        </authorList>
    </citation>
    <scope>NUCLEOTIDE SEQUENCE</scope>
    <source>
        <strain evidence="1">Expedition CK06-06</strain>
    </source>
</reference>
<dbReference type="AlphaFoldDB" id="X1RGF8"/>
<feature type="non-terminal residue" evidence="1">
    <location>
        <position position="40"/>
    </location>
</feature>
<evidence type="ECO:0000313" key="1">
    <source>
        <dbReference type="EMBL" id="GAI62235.1"/>
    </source>
</evidence>